<dbReference type="AlphaFoldDB" id="A0A5P8JSP2"/>
<keyword evidence="3" id="KW-0378">Hydrolase</keyword>
<feature type="region of interest" description="Disordered" evidence="1">
    <location>
        <begin position="33"/>
        <end position="55"/>
    </location>
</feature>
<sequence>MRHPIQHTLAVGVGILAVVIGVWGVHHVVSGHDRQTTSATVNNTSSTSSSTSTTNAKRSAIQAKIQAYLDQVGADKTVSVTFKNLTPKAGSTASKNALYNSGSLSASVNGDTLETSASTYKLFIAAYLFSHNYSWTDSATTGFNNMVVNSANDFSESILSEYGASTIDSYLTSQGWNKVFDDDRAAETTSNTLASVLTSLQAGTGAFSNSSLQQWLLSDMSKQVYRDGIPAAAGSGATVQDKVGFLDDVNNDAAIVTLPDGERFILVIMTHGHNQATLDFSRINTIAKQVIKLAYGA</sequence>
<dbReference type="GO" id="GO:0008800">
    <property type="term" value="F:beta-lactamase activity"/>
    <property type="evidence" value="ECO:0007669"/>
    <property type="project" value="InterPro"/>
</dbReference>
<name>A0A5P8JSP2_9LACO</name>
<dbReference type="InterPro" id="IPR012338">
    <property type="entry name" value="Beta-lactam/transpept-like"/>
</dbReference>
<organism evidence="3 4">
    <name type="scientific">Lacticaseibacillus manihotivorans</name>
    <dbReference type="NCBI Taxonomy" id="88233"/>
    <lineage>
        <taxon>Bacteria</taxon>
        <taxon>Bacillati</taxon>
        <taxon>Bacillota</taxon>
        <taxon>Bacilli</taxon>
        <taxon>Lactobacillales</taxon>
        <taxon>Lactobacillaceae</taxon>
        <taxon>Lacticaseibacillus</taxon>
    </lineage>
</organism>
<dbReference type="RefSeq" id="WP_056963812.1">
    <property type="nucleotide sequence ID" value="NZ_CP045068.1"/>
</dbReference>
<dbReference type="PANTHER" id="PTHR35333">
    <property type="entry name" value="BETA-LACTAMASE"/>
    <property type="match status" value="1"/>
</dbReference>
<protein>
    <submittedName>
        <fullName evidence="3">Serine hydrolase</fullName>
    </submittedName>
</protein>
<evidence type="ECO:0000313" key="3">
    <source>
        <dbReference type="EMBL" id="QFQ92098.1"/>
    </source>
</evidence>
<accession>A0A5P8JSP2</accession>
<feature type="domain" description="Beta-lactamase class A catalytic" evidence="2">
    <location>
        <begin position="145"/>
        <end position="270"/>
    </location>
</feature>
<gene>
    <name evidence="3" type="ORF">LM010_12000</name>
</gene>
<feature type="compositionally biased region" description="Low complexity" evidence="1">
    <location>
        <begin position="36"/>
        <end position="55"/>
    </location>
</feature>
<dbReference type="EMBL" id="CP045068">
    <property type="protein sequence ID" value="QFQ92098.1"/>
    <property type="molecule type" value="Genomic_DNA"/>
</dbReference>
<dbReference type="Pfam" id="PF13354">
    <property type="entry name" value="Beta-lactamase2"/>
    <property type="match status" value="1"/>
</dbReference>
<dbReference type="GO" id="GO:0046677">
    <property type="term" value="P:response to antibiotic"/>
    <property type="evidence" value="ECO:0007669"/>
    <property type="project" value="InterPro"/>
</dbReference>
<dbReference type="GO" id="GO:0030655">
    <property type="term" value="P:beta-lactam antibiotic catabolic process"/>
    <property type="evidence" value="ECO:0007669"/>
    <property type="project" value="InterPro"/>
</dbReference>
<reference evidence="3 4" key="1">
    <citation type="submission" date="2019-10" db="EMBL/GenBank/DDBJ databases">
        <title>Genome sequencing of Lactobacillus manihotivorans.</title>
        <authorList>
            <person name="Kim K."/>
        </authorList>
    </citation>
    <scope>NUCLEOTIDE SEQUENCE [LARGE SCALE GENOMIC DNA]</scope>
    <source>
        <strain evidence="3 4">LM010</strain>
    </source>
</reference>
<evidence type="ECO:0000259" key="2">
    <source>
        <dbReference type="Pfam" id="PF13354"/>
    </source>
</evidence>
<dbReference type="InterPro" id="IPR000871">
    <property type="entry name" value="Beta-lactam_class-A"/>
</dbReference>
<proteinExistence type="predicted"/>
<dbReference type="InterPro" id="IPR045155">
    <property type="entry name" value="Beta-lactam_cat"/>
</dbReference>
<dbReference type="Gene3D" id="3.40.710.10">
    <property type="entry name" value="DD-peptidase/beta-lactamase superfamily"/>
    <property type="match status" value="1"/>
</dbReference>
<evidence type="ECO:0000256" key="1">
    <source>
        <dbReference type="SAM" id="MobiDB-lite"/>
    </source>
</evidence>
<dbReference type="PANTHER" id="PTHR35333:SF3">
    <property type="entry name" value="BETA-LACTAMASE-TYPE TRANSPEPTIDASE FOLD CONTAINING PROTEIN"/>
    <property type="match status" value="1"/>
</dbReference>
<dbReference type="Proteomes" id="UP000388452">
    <property type="component" value="Chromosome"/>
</dbReference>
<evidence type="ECO:0000313" key="4">
    <source>
        <dbReference type="Proteomes" id="UP000388452"/>
    </source>
</evidence>
<dbReference type="SUPFAM" id="SSF56601">
    <property type="entry name" value="beta-lactamase/transpeptidase-like"/>
    <property type="match status" value="1"/>
</dbReference>